<organism evidence="1 2">
    <name type="scientific">Polaribacter cellanae</name>
    <dbReference type="NCBI Taxonomy" id="2818493"/>
    <lineage>
        <taxon>Bacteria</taxon>
        <taxon>Pseudomonadati</taxon>
        <taxon>Bacteroidota</taxon>
        <taxon>Flavobacteriia</taxon>
        <taxon>Flavobacteriales</taxon>
        <taxon>Flavobacteriaceae</taxon>
    </lineage>
</organism>
<dbReference type="EMBL" id="CP071869">
    <property type="protein sequence ID" value="QTE21024.1"/>
    <property type="molecule type" value="Genomic_DNA"/>
</dbReference>
<keyword evidence="2" id="KW-1185">Reference proteome</keyword>
<evidence type="ECO:0000313" key="1">
    <source>
        <dbReference type="EMBL" id="QTE21024.1"/>
    </source>
</evidence>
<dbReference type="AlphaFoldDB" id="A0A975CLX8"/>
<protein>
    <submittedName>
        <fullName evidence="1">Uncharacterized protein</fullName>
    </submittedName>
</protein>
<dbReference type="Proteomes" id="UP000663920">
    <property type="component" value="Chromosome"/>
</dbReference>
<dbReference type="KEGG" id="pcea:J3359_09185"/>
<accession>A0A975CLX8</accession>
<proteinExistence type="predicted"/>
<dbReference type="RefSeq" id="WP_208076628.1">
    <property type="nucleotide sequence ID" value="NZ_CP071869.1"/>
</dbReference>
<evidence type="ECO:0000313" key="2">
    <source>
        <dbReference type="Proteomes" id="UP000663920"/>
    </source>
</evidence>
<reference evidence="1 2" key="1">
    <citation type="submission" date="2021-03" db="EMBL/GenBank/DDBJ databases">
        <title>Complete genome of Polaribacter_sp.SM13.</title>
        <authorList>
            <person name="Jeong S.W."/>
            <person name="Bae J.W."/>
        </authorList>
    </citation>
    <scope>NUCLEOTIDE SEQUENCE [LARGE SCALE GENOMIC DNA]</scope>
    <source>
        <strain evidence="1 2">SM13</strain>
    </source>
</reference>
<sequence>MKLLIIDKNGFREFIEANPNPQDKTDSKSIIELLKESINQDKKEPVTKELELHTFTSLLKLLTTRPSLYSWIERGDLIPVKIGGRVFLDTKTS</sequence>
<gene>
    <name evidence="1" type="ORF">J3359_09185</name>
</gene>
<name>A0A975CLX8_9FLAO</name>